<evidence type="ECO:0000313" key="3">
    <source>
        <dbReference type="Proteomes" id="UP000887574"/>
    </source>
</evidence>
<dbReference type="SUPFAM" id="SSF46966">
    <property type="entry name" value="Spectrin repeat"/>
    <property type="match status" value="2"/>
</dbReference>
<evidence type="ECO:0000256" key="1">
    <source>
        <dbReference type="SAM" id="Coils"/>
    </source>
</evidence>
<protein>
    <submittedName>
        <fullName evidence="4">Dystrophin</fullName>
    </submittedName>
</protein>
<keyword evidence="1" id="KW-0175">Coiled coil</keyword>
<feature type="compositionally biased region" description="Polar residues" evidence="2">
    <location>
        <begin position="618"/>
        <end position="629"/>
    </location>
</feature>
<evidence type="ECO:0000256" key="2">
    <source>
        <dbReference type="SAM" id="MobiDB-lite"/>
    </source>
</evidence>
<feature type="coiled-coil region" evidence="1">
    <location>
        <begin position="366"/>
        <end position="433"/>
    </location>
</feature>
<accession>A0A915EIX9</accession>
<dbReference type="Pfam" id="PF00435">
    <property type="entry name" value="Spectrin"/>
    <property type="match status" value="1"/>
</dbReference>
<dbReference type="Proteomes" id="UP000887574">
    <property type="component" value="Unplaced"/>
</dbReference>
<feature type="region of interest" description="Disordered" evidence="2">
    <location>
        <begin position="617"/>
        <end position="646"/>
    </location>
</feature>
<reference evidence="4" key="1">
    <citation type="submission" date="2022-11" db="UniProtKB">
        <authorList>
            <consortium name="WormBaseParasite"/>
        </authorList>
    </citation>
    <scope>IDENTIFICATION</scope>
</reference>
<dbReference type="InterPro" id="IPR002017">
    <property type="entry name" value="Spectrin_repeat"/>
</dbReference>
<keyword evidence="3" id="KW-1185">Reference proteome</keyword>
<dbReference type="WBParaSite" id="jg7176">
    <property type="protein sequence ID" value="jg7176"/>
    <property type="gene ID" value="jg7176"/>
</dbReference>
<organism evidence="3 4">
    <name type="scientific">Ditylenchus dipsaci</name>
    <dbReference type="NCBI Taxonomy" id="166011"/>
    <lineage>
        <taxon>Eukaryota</taxon>
        <taxon>Metazoa</taxon>
        <taxon>Ecdysozoa</taxon>
        <taxon>Nematoda</taxon>
        <taxon>Chromadorea</taxon>
        <taxon>Rhabditida</taxon>
        <taxon>Tylenchina</taxon>
        <taxon>Tylenchomorpha</taxon>
        <taxon>Sphaerularioidea</taxon>
        <taxon>Anguinidae</taxon>
        <taxon>Anguininae</taxon>
        <taxon>Ditylenchus</taxon>
    </lineage>
</organism>
<evidence type="ECO:0000313" key="4">
    <source>
        <dbReference type="WBParaSite" id="jg7176"/>
    </source>
</evidence>
<sequence>MKDLAANFYGLQKDIKRDLLNIDEKINSCTYDGNSSQEQRLSRVTKLEDVEKRIEQLKPSFEQLDIKSHRYARSTHEQPSMQSEVAEKVQGSKEHLANLLLKINTIKQSATTACMEEDEASRELDSLGRWLKQKNADLDNFSSIPTDMQKIEEHFTKDFSQLHDDILAKESEILVTSGKVAEVLNKSPNPELKKKLLHLNQQWPILLSDLKERQQLVEKTKKILAELSGLETKVKKQLVETKEEMENQSKNTDKIDLQPAKNKLAEVESGIESCFGLIDKLNNISELAEKCQLDTKKRLPFYERNLKSKNELRNKFESEVNDLQQLIDTTRNTFKLDKSDDGQGFNDKEALKQGLAELEAKWQRGIQDLQNTAAKLRQVVDESEKKRSKKLSKIVICQIYKPKKKCLQLTSELEDASQAIAKLTEEWKGLQDTKMATVSQSSSAQRDLDRLARQTVERDVASILVEMDEISKSELLLVQPVPSSQLRQQQEAIQEFKANQLKHISAKVEEVQAKCKESIRSASNTVPTSHVEGTMTKGATIGWSNSSLGNYNEAYKSLVNWLEETEELVNNQKPPSADYKVVRAQLQNHDFQLKLVDDKQQGCVEGFLSMIERMQRTVPESSAEENGQMKSKAEEVSSRYNGLVEW</sequence>
<dbReference type="AlphaFoldDB" id="A0A915EIX9"/>
<feature type="coiled-coil region" evidence="1">
    <location>
        <begin position="306"/>
        <end position="333"/>
    </location>
</feature>
<name>A0A915EIX9_9BILA</name>
<proteinExistence type="predicted"/>
<dbReference type="Gene3D" id="1.20.58.60">
    <property type="match status" value="2"/>
</dbReference>